<feature type="transmembrane region" description="Helical" evidence="5">
    <location>
        <begin position="152"/>
        <end position="171"/>
    </location>
</feature>
<evidence type="ECO:0000256" key="5">
    <source>
        <dbReference type="SAM" id="Phobius"/>
    </source>
</evidence>
<evidence type="ECO:0000313" key="7">
    <source>
        <dbReference type="Proteomes" id="UP000886757"/>
    </source>
</evidence>
<gene>
    <name evidence="6" type="ORF">IAB31_09200</name>
</gene>
<accession>A0A9D1DA34</accession>
<comment type="subcellular location">
    <subcellularLocation>
        <location evidence="1">Membrane</location>
        <topology evidence="1">Multi-pass membrane protein</topology>
    </subcellularLocation>
</comment>
<feature type="transmembrane region" description="Helical" evidence="5">
    <location>
        <begin position="222"/>
        <end position="251"/>
    </location>
</feature>
<reference evidence="6" key="1">
    <citation type="submission" date="2020-10" db="EMBL/GenBank/DDBJ databases">
        <authorList>
            <person name="Gilroy R."/>
        </authorList>
    </citation>
    <scope>NUCLEOTIDE SEQUENCE</scope>
    <source>
        <strain evidence="6">ChiSjej4B22-8148</strain>
    </source>
</reference>
<evidence type="ECO:0000256" key="4">
    <source>
        <dbReference type="ARBA" id="ARBA00023136"/>
    </source>
</evidence>
<dbReference type="EMBL" id="DVGK01000106">
    <property type="protein sequence ID" value="HIR14082.1"/>
    <property type="molecule type" value="Genomic_DNA"/>
</dbReference>
<evidence type="ECO:0000256" key="2">
    <source>
        <dbReference type="ARBA" id="ARBA00022692"/>
    </source>
</evidence>
<keyword evidence="3 5" id="KW-1133">Transmembrane helix</keyword>
<feature type="transmembrane region" description="Helical" evidence="5">
    <location>
        <begin position="66"/>
        <end position="95"/>
    </location>
</feature>
<dbReference type="GO" id="GO:0015499">
    <property type="term" value="F:formate transmembrane transporter activity"/>
    <property type="evidence" value="ECO:0007669"/>
    <property type="project" value="TreeGrafter"/>
</dbReference>
<name>A0A9D1DA34_9FIRM</name>
<dbReference type="Pfam" id="PF01226">
    <property type="entry name" value="Form_Nir_trans"/>
    <property type="match status" value="1"/>
</dbReference>
<feature type="transmembrane region" description="Helical" evidence="5">
    <location>
        <begin position="107"/>
        <end position="132"/>
    </location>
</feature>
<dbReference type="InterPro" id="IPR000292">
    <property type="entry name" value="For/NO2_transpt"/>
</dbReference>
<evidence type="ECO:0000313" key="6">
    <source>
        <dbReference type="EMBL" id="HIR14082.1"/>
    </source>
</evidence>
<dbReference type="Gene3D" id="1.20.1080.10">
    <property type="entry name" value="Glycerol uptake facilitator protein"/>
    <property type="match status" value="1"/>
</dbReference>
<dbReference type="PANTHER" id="PTHR30520:SF8">
    <property type="entry name" value="NITRITE TRANSPORTER NIRC"/>
    <property type="match status" value="1"/>
</dbReference>
<organism evidence="6 7">
    <name type="scientific">Candidatus Choladousia intestinavium</name>
    <dbReference type="NCBI Taxonomy" id="2840727"/>
    <lineage>
        <taxon>Bacteria</taxon>
        <taxon>Bacillati</taxon>
        <taxon>Bacillota</taxon>
        <taxon>Clostridia</taxon>
        <taxon>Lachnospirales</taxon>
        <taxon>Lachnospiraceae</taxon>
        <taxon>Lachnospiraceae incertae sedis</taxon>
        <taxon>Candidatus Choladousia</taxon>
    </lineage>
</organism>
<dbReference type="PANTHER" id="PTHR30520">
    <property type="entry name" value="FORMATE TRANSPORTER-RELATED"/>
    <property type="match status" value="1"/>
</dbReference>
<protein>
    <submittedName>
        <fullName evidence="6">Formate/nitrite transporter family protein</fullName>
    </submittedName>
</protein>
<dbReference type="InterPro" id="IPR023271">
    <property type="entry name" value="Aquaporin-like"/>
</dbReference>
<proteinExistence type="predicted"/>
<evidence type="ECO:0000256" key="3">
    <source>
        <dbReference type="ARBA" id="ARBA00022989"/>
    </source>
</evidence>
<evidence type="ECO:0000256" key="1">
    <source>
        <dbReference type="ARBA" id="ARBA00004141"/>
    </source>
</evidence>
<feature type="transmembrane region" description="Helical" evidence="5">
    <location>
        <begin position="26"/>
        <end position="54"/>
    </location>
</feature>
<comment type="caution">
    <text evidence="6">The sequence shown here is derived from an EMBL/GenBank/DDBJ whole genome shotgun (WGS) entry which is preliminary data.</text>
</comment>
<keyword evidence="4 5" id="KW-0472">Membrane</keyword>
<feature type="transmembrane region" description="Helical" evidence="5">
    <location>
        <begin position="183"/>
        <end position="202"/>
    </location>
</feature>
<dbReference type="AlphaFoldDB" id="A0A9D1DA34"/>
<keyword evidence="2 5" id="KW-0812">Transmembrane</keyword>
<sequence length="256" mass="26654">MFKDEAAAVCNTARGKLNLLEKNPAGYLMMSMLAGLFIGLGSILMGTVGGLFTAGGAYSTRLINGLVFSVGLCLVTMAGAELFTGNNFVMAVAGFRKTESWGKIVKLWVICWIGNLIGSVITAAIFTGTGLATGDIGTYMANLAVTKASGGVIDLFAKAVMCNICVCLAIWCGAKMKSEGGKIAMNICCVVTFVTCGFEHSVANMTFFAVGLMNPNGMAISIGGVIMNLIVVTIGNMIGGIVCVALPYYLISKDKQ</sequence>
<reference evidence="6" key="2">
    <citation type="journal article" date="2021" name="PeerJ">
        <title>Extensive microbial diversity within the chicken gut microbiome revealed by metagenomics and culture.</title>
        <authorList>
            <person name="Gilroy R."/>
            <person name="Ravi A."/>
            <person name="Getino M."/>
            <person name="Pursley I."/>
            <person name="Horton D.L."/>
            <person name="Alikhan N.F."/>
            <person name="Baker D."/>
            <person name="Gharbi K."/>
            <person name="Hall N."/>
            <person name="Watson M."/>
            <person name="Adriaenssens E.M."/>
            <person name="Foster-Nyarko E."/>
            <person name="Jarju S."/>
            <person name="Secka A."/>
            <person name="Antonio M."/>
            <person name="Oren A."/>
            <person name="Chaudhuri R.R."/>
            <person name="La Ragione R."/>
            <person name="Hildebrand F."/>
            <person name="Pallen M.J."/>
        </authorList>
    </citation>
    <scope>NUCLEOTIDE SEQUENCE</scope>
    <source>
        <strain evidence="6">ChiSjej4B22-8148</strain>
    </source>
</reference>
<dbReference type="GO" id="GO:0005886">
    <property type="term" value="C:plasma membrane"/>
    <property type="evidence" value="ECO:0007669"/>
    <property type="project" value="TreeGrafter"/>
</dbReference>
<dbReference type="Proteomes" id="UP000886757">
    <property type="component" value="Unassembled WGS sequence"/>
</dbReference>